<comment type="similarity">
    <text evidence="3">Belongs to the RLP family.</text>
</comment>
<evidence type="ECO:0000256" key="6">
    <source>
        <dbReference type="ARBA" id="ARBA00022692"/>
    </source>
</evidence>
<organism evidence="12 13">
    <name type="scientific">Coptis chinensis</name>
    <dbReference type="NCBI Taxonomy" id="261450"/>
    <lineage>
        <taxon>Eukaryota</taxon>
        <taxon>Viridiplantae</taxon>
        <taxon>Streptophyta</taxon>
        <taxon>Embryophyta</taxon>
        <taxon>Tracheophyta</taxon>
        <taxon>Spermatophyta</taxon>
        <taxon>Magnoliopsida</taxon>
        <taxon>Ranunculales</taxon>
        <taxon>Ranunculaceae</taxon>
        <taxon>Coptidoideae</taxon>
        <taxon>Coptis</taxon>
    </lineage>
</organism>
<protein>
    <recommendedName>
        <fullName evidence="11">Leucine-rich repeat-containing N-terminal plant-type domain-containing protein</fullName>
    </recommendedName>
</protein>
<evidence type="ECO:0000259" key="11">
    <source>
        <dbReference type="Pfam" id="PF08263"/>
    </source>
</evidence>
<reference evidence="12 13" key="1">
    <citation type="submission" date="2020-10" db="EMBL/GenBank/DDBJ databases">
        <title>The Coptis chinensis genome and diversification of protoberbering-type alkaloids.</title>
        <authorList>
            <person name="Wang B."/>
            <person name="Shu S."/>
            <person name="Song C."/>
            <person name="Liu Y."/>
        </authorList>
    </citation>
    <scope>NUCLEOTIDE SEQUENCE [LARGE SCALE GENOMIC DNA]</scope>
    <source>
        <strain evidence="12">HL-2020</strain>
        <tissue evidence="12">Leaf</tissue>
    </source>
</reference>
<dbReference type="Proteomes" id="UP000631114">
    <property type="component" value="Unassembled WGS sequence"/>
</dbReference>
<keyword evidence="13" id="KW-1185">Reference proteome</keyword>
<dbReference type="PANTHER" id="PTHR48060">
    <property type="entry name" value="DNA DAMAGE-REPAIR/TOLERATION PROTEIN DRT100"/>
    <property type="match status" value="1"/>
</dbReference>
<dbReference type="Gene3D" id="3.80.10.10">
    <property type="entry name" value="Ribonuclease Inhibitor"/>
    <property type="match status" value="2"/>
</dbReference>
<keyword evidence="7" id="KW-0732">Signal</keyword>
<dbReference type="FunFam" id="3.80.10.10:FF:000095">
    <property type="entry name" value="LRR receptor-like serine/threonine-protein kinase GSO1"/>
    <property type="match status" value="1"/>
</dbReference>
<dbReference type="Pfam" id="PF08263">
    <property type="entry name" value="LRRNT_2"/>
    <property type="match status" value="1"/>
</dbReference>
<dbReference type="SUPFAM" id="SSF52058">
    <property type="entry name" value="L domain-like"/>
    <property type="match status" value="2"/>
</dbReference>
<evidence type="ECO:0000256" key="4">
    <source>
        <dbReference type="ARBA" id="ARBA00022475"/>
    </source>
</evidence>
<dbReference type="SUPFAM" id="SSF52047">
    <property type="entry name" value="RNI-like"/>
    <property type="match status" value="1"/>
</dbReference>
<comment type="subcellular location">
    <subcellularLocation>
        <location evidence="2">Cell membrane</location>
    </subcellularLocation>
    <subcellularLocation>
        <location evidence="1">Membrane</location>
        <topology evidence="1">Single-pass membrane protein</topology>
    </subcellularLocation>
</comment>
<dbReference type="FunFam" id="3.80.10.10:FF:000213">
    <property type="entry name" value="Tyrosine-sulfated glycopeptide receptor 1"/>
    <property type="match status" value="1"/>
</dbReference>
<dbReference type="InterPro" id="IPR053211">
    <property type="entry name" value="DNA_repair-toleration"/>
</dbReference>
<dbReference type="SMART" id="SM00365">
    <property type="entry name" value="LRR_SD22"/>
    <property type="match status" value="3"/>
</dbReference>
<sequence>MEDGNSLLKFQSLLTDPKQSLSSWKSELKCSNWTGITCENITNRVVSVNLSGLNLSGLVHPSLCNLKFLEVLDVGCNMFHGVVPDQLMSVNGLRELVLKKNEGLGGFVPKLIGNFSDKLEKIDISFCSFQGDVPDSLFYLKSLKYIDLSNNLLSVINLANNSIIGGIPTCIASLHGLRELNVSYNELEYQVPPRLIFSEKLLVLDLSHNDFSGVLPSIIAETSEKSGLVLLDLSHNRFSGEIPIGITELKSLQGFLLSNNLLSGEIPARIGNLTYLQAIDLSYNLLSGPIPLNIVGCFQLLELKLSNNNLSGTIQPELDALDSLKILDVSNNKLSGEIPLTLAGCRSLEVVDLSSNNLAGELNEAILKWTNLRFLSLAHNNFNGALPNWLFSFEGIQFIDLSCNNFSGFIPEGNFNISSSFNNRKRTTYTDTDSPLHIRAVANVENRELRFEYYILSSVGIDLSGNFLSGEIPEGLFGLQGMEYLNLSYNSLVGQISTKLEKMRSLKTLDLSHNSLTGQIPANISGLQELLFLNLSYNCLSGFVPKNQRFWRFPGAFAGNPNLCVAFLGEGCQTAKYPVGTGDMFEERKGGLISVWSPATQ</sequence>
<comment type="caution">
    <text evidence="12">The sequence shown here is derived from an EMBL/GenBank/DDBJ whole genome shotgun (WGS) entry which is preliminary data.</text>
</comment>
<evidence type="ECO:0000313" key="13">
    <source>
        <dbReference type="Proteomes" id="UP000631114"/>
    </source>
</evidence>
<keyword evidence="8" id="KW-0677">Repeat</keyword>
<dbReference type="InterPro" id="IPR003591">
    <property type="entry name" value="Leu-rich_rpt_typical-subtyp"/>
</dbReference>
<dbReference type="PROSITE" id="PS51450">
    <property type="entry name" value="LRR"/>
    <property type="match status" value="1"/>
</dbReference>
<evidence type="ECO:0000256" key="3">
    <source>
        <dbReference type="ARBA" id="ARBA00009592"/>
    </source>
</evidence>
<keyword evidence="9" id="KW-1133">Transmembrane helix</keyword>
<keyword evidence="4" id="KW-1003">Cell membrane</keyword>
<evidence type="ECO:0000256" key="5">
    <source>
        <dbReference type="ARBA" id="ARBA00022614"/>
    </source>
</evidence>
<keyword evidence="6" id="KW-0812">Transmembrane</keyword>
<dbReference type="Pfam" id="PF00560">
    <property type="entry name" value="LRR_1"/>
    <property type="match status" value="6"/>
</dbReference>
<name>A0A835H6T3_9MAGN</name>
<evidence type="ECO:0000256" key="2">
    <source>
        <dbReference type="ARBA" id="ARBA00004236"/>
    </source>
</evidence>
<evidence type="ECO:0000256" key="1">
    <source>
        <dbReference type="ARBA" id="ARBA00004167"/>
    </source>
</evidence>
<dbReference type="InterPro" id="IPR001611">
    <property type="entry name" value="Leu-rich_rpt"/>
</dbReference>
<keyword evidence="10" id="KW-0472">Membrane</keyword>
<dbReference type="PANTHER" id="PTHR48060:SF21">
    <property type="entry name" value="L DOMAIN-LIKE PROTEIN"/>
    <property type="match status" value="1"/>
</dbReference>
<evidence type="ECO:0000256" key="7">
    <source>
        <dbReference type="ARBA" id="ARBA00022729"/>
    </source>
</evidence>
<proteinExistence type="inferred from homology"/>
<evidence type="ECO:0000313" key="12">
    <source>
        <dbReference type="EMBL" id="KAF9593149.1"/>
    </source>
</evidence>
<gene>
    <name evidence="12" type="ORF">IFM89_020445</name>
</gene>
<feature type="domain" description="Leucine-rich repeat-containing N-terminal plant-type" evidence="11">
    <location>
        <begin position="2"/>
        <end position="38"/>
    </location>
</feature>
<evidence type="ECO:0000256" key="8">
    <source>
        <dbReference type="ARBA" id="ARBA00022737"/>
    </source>
</evidence>
<evidence type="ECO:0000256" key="9">
    <source>
        <dbReference type="ARBA" id="ARBA00022989"/>
    </source>
</evidence>
<dbReference type="Pfam" id="PF13855">
    <property type="entry name" value="LRR_8"/>
    <property type="match status" value="2"/>
</dbReference>
<dbReference type="GO" id="GO:0005886">
    <property type="term" value="C:plasma membrane"/>
    <property type="evidence" value="ECO:0007669"/>
    <property type="project" value="UniProtKB-SubCell"/>
</dbReference>
<dbReference type="AlphaFoldDB" id="A0A835H6T3"/>
<dbReference type="OrthoDB" id="1394818at2759"/>
<dbReference type="InterPro" id="IPR032675">
    <property type="entry name" value="LRR_dom_sf"/>
</dbReference>
<dbReference type="SMART" id="SM00369">
    <property type="entry name" value="LRR_TYP"/>
    <property type="match status" value="6"/>
</dbReference>
<evidence type="ECO:0000256" key="10">
    <source>
        <dbReference type="ARBA" id="ARBA00023136"/>
    </source>
</evidence>
<dbReference type="InterPro" id="IPR013210">
    <property type="entry name" value="LRR_N_plant-typ"/>
</dbReference>
<accession>A0A835H6T3</accession>
<keyword evidence="5" id="KW-0433">Leucine-rich repeat</keyword>
<dbReference type="EMBL" id="JADFTS010000008">
    <property type="protein sequence ID" value="KAF9593149.1"/>
    <property type="molecule type" value="Genomic_DNA"/>
</dbReference>
<dbReference type="PRINTS" id="PR00019">
    <property type="entry name" value="LEURICHRPT"/>
</dbReference>